<name>A0AAV1HWR9_9CHLO</name>
<dbReference type="GO" id="GO:0005930">
    <property type="term" value="C:axoneme"/>
    <property type="evidence" value="ECO:0007669"/>
    <property type="project" value="UniProtKB-SubCell"/>
</dbReference>
<sequence>MTRRRSSALSQLGAEDASYDPSQHQQSSNKSKTSKQKRNMVVFREQDFELKVVKDVQGIFRGVVSDEIIDSVLESCTYDADKATTLLFEIAAEKHSSNKNTPTNSSPRNTCSSPDDSKHTRTGPCFWDVVPVECKLQVWEYLTLKDMARAAGTCKDFAEHAKSTRSDLRTLKLPPGLTGEAVRGMVQAFRRATKVKLHRDYIQSSAAAAAIAAGSRERGDGGLPVKALDLSQCRSALELHAVHFFGAIPTLQEMDMSGCSGLTDEALGTLADSIAASRAQDAYAADAEGDMQFSSLCLSDAMRDAKAGSSSKLYIQDGFHTAQESHGSAAGQPAWMLSDQLPRRLCSLSVAGCYHVSGKGLQAISKACSKSMRQLNISRTAVSSLQILTKWSVLESLTANQCSALTSAALQLPKTMPLKDLSLSGCPNLGKLVVTSASLLSLNVSSNPSLTHLGLKCAALESVAGSQCHRLEQLQDDFSCPSLLTINLAGCKALQGIPEVEAGCPGLQSINVNGCVTLFRLALEQQPLLERMEASGCKALRHGASSSNVLRACFLQSCPRLVSVQLHTTCLRHFDISSCGNLRDLQLRMLERPISELEIARSTSKDRHSLAIAGCPVLPPDTVSRLQASFLRQRAAH</sequence>
<gene>
    <name evidence="3" type="ORF">CVIRNUC_002114</name>
</gene>
<dbReference type="EMBL" id="CAUYUE010000003">
    <property type="protein sequence ID" value="CAK0752026.1"/>
    <property type="molecule type" value="Genomic_DNA"/>
</dbReference>
<dbReference type="SMART" id="SM00367">
    <property type="entry name" value="LRR_CC"/>
    <property type="match status" value="3"/>
</dbReference>
<dbReference type="AlphaFoldDB" id="A0AAV1HWR9"/>
<feature type="region of interest" description="Disordered" evidence="2">
    <location>
        <begin position="95"/>
        <end position="118"/>
    </location>
</feature>
<dbReference type="SUPFAM" id="SSF52047">
    <property type="entry name" value="RNI-like"/>
    <property type="match status" value="1"/>
</dbReference>
<dbReference type="PANTHER" id="PTHR13382:SF21">
    <property type="entry name" value="OS12G0601000 PROTEIN"/>
    <property type="match status" value="1"/>
</dbReference>
<keyword evidence="4" id="KW-1185">Reference proteome</keyword>
<protein>
    <recommendedName>
        <fullName evidence="5">F-box domain-containing protein</fullName>
    </recommendedName>
</protein>
<feature type="region of interest" description="Disordered" evidence="2">
    <location>
        <begin position="1"/>
        <end position="38"/>
    </location>
</feature>
<dbReference type="InterPro" id="IPR006553">
    <property type="entry name" value="Leu-rich_rpt_Cys-con_subtyp"/>
</dbReference>
<evidence type="ECO:0000313" key="3">
    <source>
        <dbReference type="EMBL" id="CAK0752026.1"/>
    </source>
</evidence>
<organism evidence="3 4">
    <name type="scientific">Coccomyxa viridis</name>
    <dbReference type="NCBI Taxonomy" id="1274662"/>
    <lineage>
        <taxon>Eukaryota</taxon>
        <taxon>Viridiplantae</taxon>
        <taxon>Chlorophyta</taxon>
        <taxon>core chlorophytes</taxon>
        <taxon>Trebouxiophyceae</taxon>
        <taxon>Trebouxiophyceae incertae sedis</taxon>
        <taxon>Coccomyxaceae</taxon>
        <taxon>Coccomyxa</taxon>
    </lineage>
</organism>
<dbReference type="InterPro" id="IPR036047">
    <property type="entry name" value="F-box-like_dom_sf"/>
</dbReference>
<dbReference type="PANTHER" id="PTHR13382">
    <property type="entry name" value="MITOCHONDRIAL ATP SYNTHASE COUPLING FACTOR B"/>
    <property type="match status" value="1"/>
</dbReference>
<feature type="compositionally biased region" description="Low complexity" evidence="2">
    <location>
        <begin position="98"/>
        <end position="114"/>
    </location>
</feature>
<dbReference type="Gene3D" id="3.80.10.10">
    <property type="entry name" value="Ribonuclease Inhibitor"/>
    <property type="match status" value="2"/>
</dbReference>
<feature type="compositionally biased region" description="Low complexity" evidence="2">
    <location>
        <begin position="22"/>
        <end position="31"/>
    </location>
</feature>
<dbReference type="SUPFAM" id="SSF81383">
    <property type="entry name" value="F-box domain"/>
    <property type="match status" value="1"/>
</dbReference>
<evidence type="ECO:0000313" key="4">
    <source>
        <dbReference type="Proteomes" id="UP001314263"/>
    </source>
</evidence>
<comment type="caution">
    <text evidence="3">The sequence shown here is derived from an EMBL/GenBank/DDBJ whole genome shotgun (WGS) entry which is preliminary data.</text>
</comment>
<evidence type="ECO:0000256" key="2">
    <source>
        <dbReference type="SAM" id="MobiDB-lite"/>
    </source>
</evidence>
<evidence type="ECO:0008006" key="5">
    <source>
        <dbReference type="Google" id="ProtNLM"/>
    </source>
</evidence>
<comment type="subcellular location">
    <subcellularLocation>
        <location evidence="1">Cytoplasm</location>
        <location evidence="1">Cytoskeleton</location>
        <location evidence="1">Cilium axoneme</location>
    </subcellularLocation>
</comment>
<accession>A0AAV1HWR9</accession>
<evidence type="ECO:0000256" key="1">
    <source>
        <dbReference type="ARBA" id="ARBA00004430"/>
    </source>
</evidence>
<dbReference type="InterPro" id="IPR032675">
    <property type="entry name" value="LRR_dom_sf"/>
</dbReference>
<proteinExistence type="predicted"/>
<dbReference type="InterPro" id="IPR050648">
    <property type="entry name" value="F-box_LRR-repeat"/>
</dbReference>
<reference evidence="3 4" key="1">
    <citation type="submission" date="2023-10" db="EMBL/GenBank/DDBJ databases">
        <authorList>
            <person name="Maclean D."/>
            <person name="Macfadyen A."/>
        </authorList>
    </citation>
    <scope>NUCLEOTIDE SEQUENCE [LARGE SCALE GENOMIC DNA]</scope>
</reference>
<dbReference type="Proteomes" id="UP001314263">
    <property type="component" value="Unassembled WGS sequence"/>
</dbReference>